<proteinExistence type="predicted"/>
<feature type="transmembrane region" description="Helical" evidence="2">
    <location>
        <begin position="6"/>
        <end position="25"/>
    </location>
</feature>
<evidence type="ECO:0000313" key="4">
    <source>
        <dbReference type="Proteomes" id="UP000267418"/>
    </source>
</evidence>
<accession>A0A3S0J2Z0</accession>
<keyword evidence="2" id="KW-0472">Membrane</keyword>
<keyword evidence="2" id="KW-0812">Transmembrane</keyword>
<keyword evidence="4" id="KW-1185">Reference proteome</keyword>
<evidence type="ECO:0000256" key="2">
    <source>
        <dbReference type="SAM" id="Phobius"/>
    </source>
</evidence>
<feature type="region of interest" description="Disordered" evidence="1">
    <location>
        <begin position="33"/>
        <end position="63"/>
    </location>
</feature>
<sequence length="63" mass="7085">MGGIDISVIGVFIAVVTGIGSYVLGRRMREKRAAKKREKDRIASQANETRQVRRARERKERGG</sequence>
<name>A0A3S0J2Z0_9BURK</name>
<evidence type="ECO:0000313" key="3">
    <source>
        <dbReference type="EMBL" id="RTQ31858.1"/>
    </source>
</evidence>
<dbReference type="Proteomes" id="UP000267418">
    <property type="component" value="Unassembled WGS sequence"/>
</dbReference>
<protein>
    <submittedName>
        <fullName evidence="3">Uncharacterized protein</fullName>
    </submittedName>
</protein>
<gene>
    <name evidence="3" type="ORF">EJP69_24780</name>
</gene>
<evidence type="ECO:0000256" key="1">
    <source>
        <dbReference type="SAM" id="MobiDB-lite"/>
    </source>
</evidence>
<keyword evidence="2" id="KW-1133">Transmembrane helix</keyword>
<organism evidence="3 4">
    <name type="scientific">Variovorax gossypii</name>
    <dbReference type="NCBI Taxonomy" id="1679495"/>
    <lineage>
        <taxon>Bacteria</taxon>
        <taxon>Pseudomonadati</taxon>
        <taxon>Pseudomonadota</taxon>
        <taxon>Betaproteobacteria</taxon>
        <taxon>Burkholderiales</taxon>
        <taxon>Comamonadaceae</taxon>
        <taxon>Variovorax</taxon>
    </lineage>
</organism>
<comment type="caution">
    <text evidence="3">The sequence shown here is derived from an EMBL/GenBank/DDBJ whole genome shotgun (WGS) entry which is preliminary data.</text>
</comment>
<reference evidence="3 4" key="1">
    <citation type="submission" date="2018-12" db="EMBL/GenBank/DDBJ databases">
        <title>The genome of Variovorax gossypii DSM 100435.</title>
        <authorList>
            <person name="Gao J."/>
            <person name="Sun J."/>
        </authorList>
    </citation>
    <scope>NUCLEOTIDE SEQUENCE [LARGE SCALE GENOMIC DNA]</scope>
    <source>
        <strain evidence="3 4">DSM 100435</strain>
    </source>
</reference>
<dbReference type="AlphaFoldDB" id="A0A3S0J2Z0"/>
<dbReference type="RefSeq" id="WP_126472883.1">
    <property type="nucleotide sequence ID" value="NZ_RXOE01000008.1"/>
</dbReference>
<dbReference type="EMBL" id="RXOE01000008">
    <property type="protein sequence ID" value="RTQ31858.1"/>
    <property type="molecule type" value="Genomic_DNA"/>
</dbReference>